<dbReference type="Proteomes" id="UP000295302">
    <property type="component" value="Unassembled WGS sequence"/>
</dbReference>
<keyword evidence="2" id="KW-1185">Reference proteome</keyword>
<dbReference type="AlphaFoldDB" id="A0A4V2YI63"/>
<sequence length="80" mass="9357">MTYYALMFSDDTREAPSGLARRRILQSGGIVDETLRRDLQWRESDVIDNWRRGESSEELVELSEAEAEQVISRFQKMFGQ</sequence>
<organism evidence="1 2">
    <name type="scientific">Nonomuraea terrae</name>
    <dbReference type="NCBI Taxonomy" id="2530383"/>
    <lineage>
        <taxon>Bacteria</taxon>
        <taxon>Bacillati</taxon>
        <taxon>Actinomycetota</taxon>
        <taxon>Actinomycetes</taxon>
        <taxon>Streptosporangiales</taxon>
        <taxon>Streptosporangiaceae</taxon>
        <taxon>Nonomuraea</taxon>
    </lineage>
</organism>
<accession>A0A4V2YI63</accession>
<gene>
    <name evidence="1" type="ORF">E1286_41990</name>
</gene>
<reference evidence="1 2" key="1">
    <citation type="submission" date="2019-03" db="EMBL/GenBank/DDBJ databases">
        <title>Draft genome sequences of novel Actinobacteria.</title>
        <authorList>
            <person name="Sahin N."/>
            <person name="Ay H."/>
            <person name="Saygin H."/>
        </authorList>
    </citation>
    <scope>NUCLEOTIDE SEQUENCE [LARGE SCALE GENOMIC DNA]</scope>
    <source>
        <strain evidence="1 2">CH32</strain>
    </source>
</reference>
<proteinExistence type="predicted"/>
<dbReference type="RefSeq" id="WP_132622117.1">
    <property type="nucleotide sequence ID" value="NZ_SMKQ01000253.1"/>
</dbReference>
<name>A0A4V2YI63_9ACTN</name>
<protein>
    <submittedName>
        <fullName evidence="1">Uncharacterized protein</fullName>
    </submittedName>
</protein>
<comment type="caution">
    <text evidence="1">The sequence shown here is derived from an EMBL/GenBank/DDBJ whole genome shotgun (WGS) entry which is preliminary data.</text>
</comment>
<evidence type="ECO:0000313" key="2">
    <source>
        <dbReference type="Proteomes" id="UP000295302"/>
    </source>
</evidence>
<evidence type="ECO:0000313" key="1">
    <source>
        <dbReference type="EMBL" id="TDD33627.1"/>
    </source>
</evidence>
<dbReference type="OrthoDB" id="275232at2"/>
<dbReference type="EMBL" id="SMKQ01000253">
    <property type="protein sequence ID" value="TDD33627.1"/>
    <property type="molecule type" value="Genomic_DNA"/>
</dbReference>